<sequence>MKPHWPAYYTLAQKAGSLGVTFYACLVLFFLIMPILVIVPLSFNAQPFFSFTQGMLRLDPDAYSLKWYREIIDNPNWMLAVRNSFFIGIVATLLSVALGTLAAVGMTCPYMPARRLIMAIMLSPMIVPVIIIAAGMFFAFSRFDLVGTFTGLIIAHTVLGIPFVLISVSATLSGFDTSLYRAALNLGASPMRAFRDVTMPLIRPGVISGGLFAFVTSFDEVVMVIFLAGPGQRTIPRQMFAGLREQINPTILAIATALIVVSILFLVSIELLRRRTERLRSGG</sequence>
<feature type="transmembrane region" description="Helical" evidence="8">
    <location>
        <begin position="152"/>
        <end position="175"/>
    </location>
</feature>
<keyword evidence="5 8" id="KW-0812">Transmembrane</keyword>
<evidence type="ECO:0000256" key="4">
    <source>
        <dbReference type="ARBA" id="ARBA00022519"/>
    </source>
</evidence>
<name>A0ABV7R7D5_9RHOB</name>
<evidence type="ECO:0000256" key="5">
    <source>
        <dbReference type="ARBA" id="ARBA00022692"/>
    </source>
</evidence>
<comment type="caution">
    <text evidence="10">The sequence shown here is derived from an EMBL/GenBank/DDBJ whole genome shotgun (WGS) entry which is preliminary data.</text>
</comment>
<organism evidence="10 11">
    <name type="scientific">Paracoccus mangrovi</name>
    <dbReference type="NCBI Taxonomy" id="1715645"/>
    <lineage>
        <taxon>Bacteria</taxon>
        <taxon>Pseudomonadati</taxon>
        <taxon>Pseudomonadota</taxon>
        <taxon>Alphaproteobacteria</taxon>
        <taxon>Rhodobacterales</taxon>
        <taxon>Paracoccaceae</taxon>
        <taxon>Paracoccus</taxon>
    </lineage>
</organism>
<evidence type="ECO:0000313" key="11">
    <source>
        <dbReference type="Proteomes" id="UP001595721"/>
    </source>
</evidence>
<dbReference type="Gene3D" id="1.10.3720.10">
    <property type="entry name" value="MetI-like"/>
    <property type="match status" value="1"/>
</dbReference>
<evidence type="ECO:0000259" key="9">
    <source>
        <dbReference type="PROSITE" id="PS50928"/>
    </source>
</evidence>
<comment type="similarity">
    <text evidence="8">Belongs to the binding-protein-dependent transport system permease family.</text>
</comment>
<dbReference type="InterPro" id="IPR000515">
    <property type="entry name" value="MetI-like"/>
</dbReference>
<proteinExistence type="inferred from homology"/>
<keyword evidence="2 8" id="KW-0813">Transport</keyword>
<feature type="transmembrane region" description="Helical" evidence="8">
    <location>
        <begin position="249"/>
        <end position="272"/>
    </location>
</feature>
<dbReference type="PANTHER" id="PTHR43357:SF4">
    <property type="entry name" value="INNER MEMBRANE ABC TRANSPORTER PERMEASE PROTEIN YDCV"/>
    <property type="match status" value="1"/>
</dbReference>
<dbReference type="CDD" id="cd06261">
    <property type="entry name" value="TM_PBP2"/>
    <property type="match status" value="1"/>
</dbReference>
<evidence type="ECO:0000313" key="10">
    <source>
        <dbReference type="EMBL" id="MFC3529928.1"/>
    </source>
</evidence>
<reference evidence="11" key="1">
    <citation type="journal article" date="2019" name="Int. J. Syst. Evol. Microbiol.">
        <title>The Global Catalogue of Microorganisms (GCM) 10K type strain sequencing project: providing services to taxonomists for standard genome sequencing and annotation.</title>
        <authorList>
            <consortium name="The Broad Institute Genomics Platform"/>
            <consortium name="The Broad Institute Genome Sequencing Center for Infectious Disease"/>
            <person name="Wu L."/>
            <person name="Ma J."/>
        </authorList>
    </citation>
    <scope>NUCLEOTIDE SEQUENCE [LARGE SCALE GENOMIC DNA]</scope>
    <source>
        <strain evidence="11">KCTC 42899</strain>
    </source>
</reference>
<dbReference type="InterPro" id="IPR035906">
    <property type="entry name" value="MetI-like_sf"/>
</dbReference>
<dbReference type="PROSITE" id="PS51257">
    <property type="entry name" value="PROKAR_LIPOPROTEIN"/>
    <property type="match status" value="1"/>
</dbReference>
<feature type="transmembrane region" description="Helical" evidence="8">
    <location>
        <begin position="201"/>
        <end position="229"/>
    </location>
</feature>
<evidence type="ECO:0000256" key="7">
    <source>
        <dbReference type="ARBA" id="ARBA00023136"/>
    </source>
</evidence>
<feature type="transmembrane region" description="Helical" evidence="8">
    <location>
        <begin position="20"/>
        <end position="43"/>
    </location>
</feature>
<keyword evidence="3" id="KW-1003">Cell membrane</keyword>
<keyword evidence="11" id="KW-1185">Reference proteome</keyword>
<evidence type="ECO:0000256" key="8">
    <source>
        <dbReference type="RuleBase" id="RU363032"/>
    </source>
</evidence>
<feature type="domain" description="ABC transmembrane type-1" evidence="9">
    <location>
        <begin position="81"/>
        <end position="273"/>
    </location>
</feature>
<dbReference type="PROSITE" id="PS50928">
    <property type="entry name" value="ABC_TM1"/>
    <property type="match status" value="1"/>
</dbReference>
<comment type="subcellular location">
    <subcellularLocation>
        <location evidence="1">Cell inner membrane</location>
        <topology evidence="1">Multi-pass membrane protein</topology>
    </subcellularLocation>
    <subcellularLocation>
        <location evidence="8">Cell membrane</location>
        <topology evidence="8">Multi-pass membrane protein</topology>
    </subcellularLocation>
</comment>
<feature type="transmembrane region" description="Helical" evidence="8">
    <location>
        <begin position="116"/>
        <end position="140"/>
    </location>
</feature>
<dbReference type="SUPFAM" id="SSF161098">
    <property type="entry name" value="MetI-like"/>
    <property type="match status" value="1"/>
</dbReference>
<dbReference type="RefSeq" id="WP_377746059.1">
    <property type="nucleotide sequence ID" value="NZ_JBHRXJ010000016.1"/>
</dbReference>
<dbReference type="EMBL" id="JBHRXJ010000016">
    <property type="protein sequence ID" value="MFC3529928.1"/>
    <property type="molecule type" value="Genomic_DNA"/>
</dbReference>
<dbReference type="PANTHER" id="PTHR43357">
    <property type="entry name" value="INNER MEMBRANE ABC TRANSPORTER PERMEASE PROTEIN YDCV"/>
    <property type="match status" value="1"/>
</dbReference>
<dbReference type="Proteomes" id="UP001595721">
    <property type="component" value="Unassembled WGS sequence"/>
</dbReference>
<accession>A0ABV7R7D5</accession>
<dbReference type="Pfam" id="PF00528">
    <property type="entry name" value="BPD_transp_1"/>
    <property type="match status" value="1"/>
</dbReference>
<gene>
    <name evidence="10" type="ORF">ACFOMH_17270</name>
</gene>
<protein>
    <submittedName>
        <fullName evidence="10">ABC transporter permease</fullName>
    </submittedName>
</protein>
<keyword evidence="7 8" id="KW-0472">Membrane</keyword>
<evidence type="ECO:0000256" key="6">
    <source>
        <dbReference type="ARBA" id="ARBA00022989"/>
    </source>
</evidence>
<feature type="transmembrane region" description="Helical" evidence="8">
    <location>
        <begin position="85"/>
        <end position="104"/>
    </location>
</feature>
<evidence type="ECO:0000256" key="2">
    <source>
        <dbReference type="ARBA" id="ARBA00022448"/>
    </source>
</evidence>
<evidence type="ECO:0000256" key="1">
    <source>
        <dbReference type="ARBA" id="ARBA00004429"/>
    </source>
</evidence>
<keyword evidence="4" id="KW-0997">Cell inner membrane</keyword>
<keyword evidence="6 8" id="KW-1133">Transmembrane helix</keyword>
<evidence type="ECO:0000256" key="3">
    <source>
        <dbReference type="ARBA" id="ARBA00022475"/>
    </source>
</evidence>